<reference evidence="3" key="1">
    <citation type="journal article" date="2020" name="Stud. Mycol.">
        <title>101 Dothideomycetes genomes: a test case for predicting lifestyles and emergence of pathogens.</title>
        <authorList>
            <person name="Haridas S."/>
            <person name="Albert R."/>
            <person name="Binder M."/>
            <person name="Bloem J."/>
            <person name="Labutti K."/>
            <person name="Salamov A."/>
            <person name="Andreopoulos B."/>
            <person name="Baker S."/>
            <person name="Barry K."/>
            <person name="Bills G."/>
            <person name="Bluhm B."/>
            <person name="Cannon C."/>
            <person name="Castanera R."/>
            <person name="Culley D."/>
            <person name="Daum C."/>
            <person name="Ezra D."/>
            <person name="Gonzalez J."/>
            <person name="Henrissat B."/>
            <person name="Kuo A."/>
            <person name="Liang C."/>
            <person name="Lipzen A."/>
            <person name="Lutzoni F."/>
            <person name="Magnuson J."/>
            <person name="Mondo S."/>
            <person name="Nolan M."/>
            <person name="Ohm R."/>
            <person name="Pangilinan J."/>
            <person name="Park H.-J."/>
            <person name="Ramirez L."/>
            <person name="Alfaro M."/>
            <person name="Sun H."/>
            <person name="Tritt A."/>
            <person name="Yoshinaga Y."/>
            <person name="Zwiers L.-H."/>
            <person name="Turgeon B."/>
            <person name="Goodwin S."/>
            <person name="Spatafora J."/>
            <person name="Crous P."/>
            <person name="Grigoriev I."/>
        </authorList>
    </citation>
    <scope>NUCLEOTIDE SEQUENCE</scope>
    <source>
        <strain evidence="3">CBS 175.79</strain>
    </source>
</reference>
<dbReference type="AlphaFoldDB" id="A0A6A5XLB2"/>
<sequence length="364" mass="37606">MYGLSVLAFAVLAVAAPAPQRNRGGNRNGGGNGGGQQRATAQQQAAQVPGGISQAQDGSTIVDDTVNINGLPIRFKVSAPADQFMANTNIPGAAATAASNGTMGVNVLLHGDGGQSFFDFPNQNVQANTMGVVLLAPDPNLFWGGGQGLERTDGVEHAQAVSDFVTQALPQMVAFDPNAVVFSGVSGGSLLMSGFFIPSQMANFPNSAVELNCGALPPQVDFVNGAQVLSQTKIHYQSTQNELASLQQSIPQAVAAYESAAAQAGLSTNEINQLQTVDNTPQGGHCEFDGRDFVDGVQVMLSSYASVMQGGDGTVQGIGAPSNGQVRNGVVGNENLRFGAAPRRRALDGERMTVMRWAAEVAGN</sequence>
<keyword evidence="2" id="KW-0732">Signal</keyword>
<dbReference type="RefSeq" id="XP_033382394.1">
    <property type="nucleotide sequence ID" value="XM_033523625.1"/>
</dbReference>
<dbReference type="EMBL" id="ML978071">
    <property type="protein sequence ID" value="KAF2014055.1"/>
    <property type="molecule type" value="Genomic_DNA"/>
</dbReference>
<feature type="compositionally biased region" description="Gly residues" evidence="1">
    <location>
        <begin position="26"/>
        <end position="36"/>
    </location>
</feature>
<evidence type="ECO:0000313" key="3">
    <source>
        <dbReference type="EMBL" id="KAF2014055.1"/>
    </source>
</evidence>
<dbReference type="OrthoDB" id="4540290at2759"/>
<feature type="compositionally biased region" description="Low complexity" evidence="1">
    <location>
        <begin position="37"/>
        <end position="47"/>
    </location>
</feature>
<evidence type="ECO:0008006" key="5">
    <source>
        <dbReference type="Google" id="ProtNLM"/>
    </source>
</evidence>
<evidence type="ECO:0000256" key="1">
    <source>
        <dbReference type="SAM" id="MobiDB-lite"/>
    </source>
</evidence>
<feature type="region of interest" description="Disordered" evidence="1">
    <location>
        <begin position="19"/>
        <end position="56"/>
    </location>
</feature>
<evidence type="ECO:0000256" key="2">
    <source>
        <dbReference type="SAM" id="SignalP"/>
    </source>
</evidence>
<organism evidence="3 4">
    <name type="scientific">Aaosphaeria arxii CBS 175.79</name>
    <dbReference type="NCBI Taxonomy" id="1450172"/>
    <lineage>
        <taxon>Eukaryota</taxon>
        <taxon>Fungi</taxon>
        <taxon>Dikarya</taxon>
        <taxon>Ascomycota</taxon>
        <taxon>Pezizomycotina</taxon>
        <taxon>Dothideomycetes</taxon>
        <taxon>Pleosporomycetidae</taxon>
        <taxon>Pleosporales</taxon>
        <taxon>Pleosporales incertae sedis</taxon>
        <taxon>Aaosphaeria</taxon>
    </lineage>
</organism>
<proteinExistence type="predicted"/>
<keyword evidence="4" id="KW-1185">Reference proteome</keyword>
<dbReference type="Proteomes" id="UP000799778">
    <property type="component" value="Unassembled WGS sequence"/>
</dbReference>
<feature type="signal peptide" evidence="2">
    <location>
        <begin position="1"/>
        <end position="15"/>
    </location>
</feature>
<feature type="chain" id="PRO_5025589210" description="Alpha/beta-hydrolase" evidence="2">
    <location>
        <begin position="16"/>
        <end position="364"/>
    </location>
</feature>
<accession>A0A6A5XLB2</accession>
<evidence type="ECO:0000313" key="4">
    <source>
        <dbReference type="Proteomes" id="UP000799778"/>
    </source>
</evidence>
<gene>
    <name evidence="3" type="ORF">BU24DRAFT_349940</name>
</gene>
<protein>
    <recommendedName>
        <fullName evidence="5">Alpha/beta-hydrolase</fullName>
    </recommendedName>
</protein>
<name>A0A6A5XLB2_9PLEO</name>
<dbReference type="GeneID" id="54281022"/>